<dbReference type="PROSITE" id="PS51257">
    <property type="entry name" value="PROKAR_LIPOPROTEIN"/>
    <property type="match status" value="1"/>
</dbReference>
<keyword evidence="3" id="KW-1185">Reference proteome</keyword>
<accession>A0A916YEJ9</accession>
<name>A0A916YEJ9_9SPHN</name>
<dbReference type="Pfam" id="PF11720">
    <property type="entry name" value="Inhibitor_I78"/>
    <property type="match status" value="1"/>
</dbReference>
<feature type="signal peptide" evidence="1">
    <location>
        <begin position="1"/>
        <end position="23"/>
    </location>
</feature>
<organism evidence="2 3">
    <name type="scientific">Croceicoccus pelagius</name>
    <dbReference type="NCBI Taxonomy" id="1703341"/>
    <lineage>
        <taxon>Bacteria</taxon>
        <taxon>Pseudomonadati</taxon>
        <taxon>Pseudomonadota</taxon>
        <taxon>Alphaproteobacteria</taxon>
        <taxon>Sphingomonadales</taxon>
        <taxon>Erythrobacteraceae</taxon>
        <taxon>Croceicoccus</taxon>
    </lineage>
</organism>
<keyword evidence="1" id="KW-0732">Signal</keyword>
<evidence type="ECO:0000313" key="2">
    <source>
        <dbReference type="EMBL" id="GGD41484.1"/>
    </source>
</evidence>
<dbReference type="AlphaFoldDB" id="A0A916YEJ9"/>
<gene>
    <name evidence="2" type="ORF">GCM10010989_14390</name>
</gene>
<evidence type="ECO:0000256" key="1">
    <source>
        <dbReference type="SAM" id="SignalP"/>
    </source>
</evidence>
<protein>
    <recommendedName>
        <fullName evidence="4">Peptidase inhibitor I78 family protein</fullName>
    </recommendedName>
</protein>
<dbReference type="RefSeq" id="WP_066766611.1">
    <property type="nucleotide sequence ID" value="NZ_BMIO01000004.1"/>
</dbReference>
<dbReference type="EMBL" id="BMIO01000004">
    <property type="protein sequence ID" value="GGD41484.1"/>
    <property type="molecule type" value="Genomic_DNA"/>
</dbReference>
<dbReference type="Proteomes" id="UP000598997">
    <property type="component" value="Unassembled WGS sequence"/>
</dbReference>
<feature type="chain" id="PRO_5037345994" description="Peptidase inhibitor I78 family protein" evidence="1">
    <location>
        <begin position="24"/>
        <end position="99"/>
    </location>
</feature>
<dbReference type="Gene3D" id="3.30.10.10">
    <property type="entry name" value="Trypsin Inhibitor V, subunit A"/>
    <property type="match status" value="1"/>
</dbReference>
<reference evidence="2 3" key="1">
    <citation type="journal article" date="2014" name="Int. J. Syst. Evol. Microbiol.">
        <title>Complete genome sequence of Corynebacterium casei LMG S-19264T (=DSM 44701T), isolated from a smear-ripened cheese.</title>
        <authorList>
            <consortium name="US DOE Joint Genome Institute (JGI-PGF)"/>
            <person name="Walter F."/>
            <person name="Albersmeier A."/>
            <person name="Kalinowski J."/>
            <person name="Ruckert C."/>
        </authorList>
    </citation>
    <scope>NUCLEOTIDE SEQUENCE [LARGE SCALE GENOMIC DNA]</scope>
    <source>
        <strain evidence="2 3">CGMCC 1.15358</strain>
    </source>
</reference>
<evidence type="ECO:0008006" key="4">
    <source>
        <dbReference type="Google" id="ProtNLM"/>
    </source>
</evidence>
<sequence>MMRLAFLAAPVLLAGCVTTTNEAAEPVRVGADGACDATDAQAMLGMTATAEIGAQLLESTGARILRWAPPRSAMTMDFRPDRLTVSYDDNMTIDRISCG</sequence>
<evidence type="ECO:0000313" key="3">
    <source>
        <dbReference type="Proteomes" id="UP000598997"/>
    </source>
</evidence>
<proteinExistence type="predicted"/>
<comment type="caution">
    <text evidence="2">The sequence shown here is derived from an EMBL/GenBank/DDBJ whole genome shotgun (WGS) entry which is preliminary data.</text>
</comment>
<dbReference type="InterPro" id="IPR021719">
    <property type="entry name" value="Prot_inh_I78"/>
</dbReference>